<reference evidence="1 2" key="1">
    <citation type="submission" date="2021-06" db="EMBL/GenBank/DDBJ databases">
        <title>Genome-based taxonomic framework of Microbacterium strains isolated from marine environment, the description of four new species and reclassification of four preexisting species.</title>
        <authorList>
            <person name="Lee S.D."/>
            <person name="Kim S.-M."/>
            <person name="Byeon Y.-S."/>
            <person name="Yang H.L."/>
            <person name="Kim I.S."/>
        </authorList>
    </citation>
    <scope>NUCLEOTIDE SEQUENCE [LARGE SCALE GENOMIC DNA]</scope>
    <source>
        <strain evidence="1 2">SSW1-36</strain>
    </source>
</reference>
<accession>A0ABY4IL44</accession>
<protein>
    <submittedName>
        <fullName evidence="1">Uncharacterized protein</fullName>
    </submittedName>
</protein>
<organism evidence="1 2">
    <name type="scientific">Microbacterium galbinum</name>
    <dbReference type="NCBI Taxonomy" id="2851646"/>
    <lineage>
        <taxon>Bacteria</taxon>
        <taxon>Bacillati</taxon>
        <taxon>Actinomycetota</taxon>
        <taxon>Actinomycetes</taxon>
        <taxon>Micrococcales</taxon>
        <taxon>Microbacteriaceae</taxon>
        <taxon>Microbacterium</taxon>
    </lineage>
</organism>
<gene>
    <name evidence="1" type="ORF">KV396_00180</name>
</gene>
<sequence>MVNDNPQIQVQTVWQINPMNVPAPINQILLQEGPTTKNGKSGEYFLSLGHVTPPAFVPEPDGTLPPEAVNGLVLPIAAVGTFSLTFERLVEFRELIDAFVDQAKQQP</sequence>
<dbReference type="Proteomes" id="UP000831963">
    <property type="component" value="Chromosome"/>
</dbReference>
<dbReference type="RefSeq" id="WP_247956441.1">
    <property type="nucleotide sequence ID" value="NZ_CP078077.1"/>
</dbReference>
<proteinExistence type="predicted"/>
<dbReference type="EMBL" id="CP078077">
    <property type="protein sequence ID" value="UPL13000.1"/>
    <property type="molecule type" value="Genomic_DNA"/>
</dbReference>
<keyword evidence="2" id="KW-1185">Reference proteome</keyword>
<evidence type="ECO:0000313" key="2">
    <source>
        <dbReference type="Proteomes" id="UP000831963"/>
    </source>
</evidence>
<evidence type="ECO:0000313" key="1">
    <source>
        <dbReference type="EMBL" id="UPL13000.1"/>
    </source>
</evidence>
<name>A0ABY4IL44_9MICO</name>